<evidence type="ECO:0000313" key="12">
    <source>
        <dbReference type="EMBL" id="GGE17328.1"/>
    </source>
</evidence>
<keyword evidence="13" id="KW-1185">Reference proteome</keyword>
<dbReference type="GO" id="GO:0046930">
    <property type="term" value="C:pore complex"/>
    <property type="evidence" value="ECO:0007669"/>
    <property type="project" value="UniProtKB-KW"/>
</dbReference>
<dbReference type="PRINTS" id="PR01021">
    <property type="entry name" value="OMPADOMAIN"/>
</dbReference>
<dbReference type="InterPro" id="IPR050330">
    <property type="entry name" value="Bact_OuterMem_StrucFunc"/>
</dbReference>
<evidence type="ECO:0000313" key="13">
    <source>
        <dbReference type="Proteomes" id="UP000614460"/>
    </source>
</evidence>
<proteinExistence type="predicted"/>
<sequence length="462" mass="50197">MHCCQNELFWQQICLAKDIKAYNIMKTLYFKKASAIAAAILISSATFAQTNTATVEGTTILGPTSQYRTWSVGVNAGVLNQSNIFGFNRAGFDKLNHNVGYSAYIKKQISPSFGLKAQYMGGKIGGVNEDEGIEFETKTPWSAALSGEFTAANTNWRFFNSIIKPYFAVGIGALNSETTLTEGETSTTADSQTKLFVPVDAGLKFAVARGINVDLGYQLNWANQNFDGIRGGQYKNDLFSYAHAGLEIALGDGNKPYLGNSNPVATMAAKYDELKAERDALVAANEKLQSNMDEINAGLEDNDGDGVANKFDKCPDTPAGTKVDGAGCPLPEVKHETKVVEKIVVTEEDRKVVDEAIKNLEFDLSKATIRPTSYESLNRVAALLIEKNFSLKLAGHTDNTGSLQLNLRLSKERAESVKAYLVSKGANASRIEATGYGPNQPIATNSTPEGRQLNRRVEFTLF</sequence>
<evidence type="ECO:0000256" key="7">
    <source>
        <dbReference type="ARBA" id="ARBA00023136"/>
    </source>
</evidence>
<evidence type="ECO:0000256" key="2">
    <source>
        <dbReference type="ARBA" id="ARBA00022448"/>
    </source>
</evidence>
<dbReference type="InterPro" id="IPR028974">
    <property type="entry name" value="TSP_type-3_rpt"/>
</dbReference>
<dbReference type="EMBL" id="BMKM01000002">
    <property type="protein sequence ID" value="GGE17328.1"/>
    <property type="molecule type" value="Genomic_DNA"/>
</dbReference>
<keyword evidence="2" id="KW-0813">Transport</keyword>
<dbReference type="PROSITE" id="PS51123">
    <property type="entry name" value="OMPA_2"/>
    <property type="match status" value="1"/>
</dbReference>
<gene>
    <name evidence="12" type="ORF">GCM10011516_13800</name>
</gene>
<dbReference type="PANTHER" id="PTHR30329:SF21">
    <property type="entry name" value="LIPOPROTEIN YIAD-RELATED"/>
    <property type="match status" value="1"/>
</dbReference>
<reference evidence="12" key="1">
    <citation type="journal article" date="2014" name="Int. J. Syst. Evol. Microbiol.">
        <title>Complete genome sequence of Corynebacterium casei LMG S-19264T (=DSM 44701T), isolated from a smear-ripened cheese.</title>
        <authorList>
            <consortium name="US DOE Joint Genome Institute (JGI-PGF)"/>
            <person name="Walter F."/>
            <person name="Albersmeier A."/>
            <person name="Kalinowski J."/>
            <person name="Ruckert C."/>
        </authorList>
    </citation>
    <scope>NUCLEOTIDE SEQUENCE</scope>
    <source>
        <strain evidence="12">CGMCC 1.15966</strain>
    </source>
</reference>
<evidence type="ECO:0000256" key="10">
    <source>
        <dbReference type="SAM" id="SignalP"/>
    </source>
</evidence>
<dbReference type="PRINTS" id="PR01023">
    <property type="entry name" value="NAFLGMOTY"/>
</dbReference>
<dbReference type="InterPro" id="IPR006664">
    <property type="entry name" value="OMP_bac"/>
</dbReference>
<evidence type="ECO:0000256" key="6">
    <source>
        <dbReference type="ARBA" id="ARBA00023114"/>
    </source>
</evidence>
<feature type="chain" id="PRO_5034117646" description="OmpA-like domain-containing protein" evidence="10">
    <location>
        <begin position="49"/>
        <end position="462"/>
    </location>
</feature>
<evidence type="ECO:0000256" key="8">
    <source>
        <dbReference type="ARBA" id="ARBA00023237"/>
    </source>
</evidence>
<evidence type="ECO:0000256" key="3">
    <source>
        <dbReference type="ARBA" id="ARBA00022452"/>
    </source>
</evidence>
<dbReference type="AlphaFoldDB" id="A0A8H9FZ07"/>
<keyword evidence="3" id="KW-1134">Transmembrane beta strand</keyword>
<dbReference type="InterPro" id="IPR011250">
    <property type="entry name" value="OMP/PagP_B-barrel"/>
</dbReference>
<dbReference type="SUPFAM" id="SSF103088">
    <property type="entry name" value="OmpA-like"/>
    <property type="match status" value="1"/>
</dbReference>
<keyword evidence="10" id="KW-0732">Signal</keyword>
<keyword evidence="8" id="KW-0998">Cell outer membrane</keyword>
<organism evidence="12 13">
    <name type="scientific">Sphingobacterium cellulitidis</name>
    <dbReference type="NCBI Taxonomy" id="1768011"/>
    <lineage>
        <taxon>Bacteria</taxon>
        <taxon>Pseudomonadati</taxon>
        <taxon>Bacteroidota</taxon>
        <taxon>Sphingobacteriia</taxon>
        <taxon>Sphingobacteriales</taxon>
        <taxon>Sphingobacteriaceae</taxon>
        <taxon>Sphingobacterium</taxon>
    </lineage>
</organism>
<evidence type="ECO:0000256" key="1">
    <source>
        <dbReference type="ARBA" id="ARBA00004571"/>
    </source>
</evidence>
<dbReference type="GO" id="GO:0015288">
    <property type="term" value="F:porin activity"/>
    <property type="evidence" value="ECO:0007669"/>
    <property type="project" value="UniProtKB-KW"/>
</dbReference>
<dbReference type="SUPFAM" id="SSF103647">
    <property type="entry name" value="TSP type-3 repeat"/>
    <property type="match status" value="1"/>
</dbReference>
<dbReference type="CDD" id="cd07185">
    <property type="entry name" value="OmpA_C-like"/>
    <property type="match status" value="1"/>
</dbReference>
<dbReference type="GO" id="GO:0005509">
    <property type="term" value="F:calcium ion binding"/>
    <property type="evidence" value="ECO:0007669"/>
    <property type="project" value="InterPro"/>
</dbReference>
<protein>
    <recommendedName>
        <fullName evidence="11">OmpA-like domain-containing protein</fullName>
    </recommendedName>
</protein>
<keyword evidence="6" id="KW-0626">Porin</keyword>
<dbReference type="InterPro" id="IPR006665">
    <property type="entry name" value="OmpA-like"/>
</dbReference>
<dbReference type="Gene3D" id="3.30.1330.60">
    <property type="entry name" value="OmpA-like domain"/>
    <property type="match status" value="1"/>
</dbReference>
<dbReference type="Proteomes" id="UP000614460">
    <property type="component" value="Unassembled WGS sequence"/>
</dbReference>
<name>A0A8H9FZ07_9SPHI</name>
<evidence type="ECO:0000259" key="11">
    <source>
        <dbReference type="PROSITE" id="PS51123"/>
    </source>
</evidence>
<dbReference type="GO" id="GO:0009279">
    <property type="term" value="C:cell outer membrane"/>
    <property type="evidence" value="ECO:0007669"/>
    <property type="project" value="UniProtKB-SubCell"/>
</dbReference>
<feature type="domain" description="OmpA-like" evidence="11">
    <location>
        <begin position="349"/>
        <end position="462"/>
    </location>
</feature>
<keyword evidence="5" id="KW-0406">Ion transport</keyword>
<keyword evidence="7 9" id="KW-0472">Membrane</keyword>
<keyword evidence="4" id="KW-0812">Transmembrane</keyword>
<accession>A0A8H9FZ07</accession>
<comment type="subcellular location">
    <subcellularLocation>
        <location evidence="1">Cell outer membrane</location>
        <topology evidence="1">Multi-pass membrane protein</topology>
    </subcellularLocation>
</comment>
<dbReference type="PANTHER" id="PTHR30329">
    <property type="entry name" value="STATOR ELEMENT OF FLAGELLAR MOTOR COMPLEX"/>
    <property type="match status" value="1"/>
</dbReference>
<evidence type="ECO:0000256" key="5">
    <source>
        <dbReference type="ARBA" id="ARBA00023065"/>
    </source>
</evidence>
<evidence type="ECO:0000256" key="9">
    <source>
        <dbReference type="PROSITE-ProRule" id="PRU00473"/>
    </source>
</evidence>
<dbReference type="GO" id="GO:0006811">
    <property type="term" value="P:monoatomic ion transport"/>
    <property type="evidence" value="ECO:0007669"/>
    <property type="project" value="UniProtKB-KW"/>
</dbReference>
<dbReference type="Gene3D" id="2.40.160.20">
    <property type="match status" value="1"/>
</dbReference>
<reference evidence="12" key="2">
    <citation type="submission" date="2020-09" db="EMBL/GenBank/DDBJ databases">
        <authorList>
            <person name="Sun Q."/>
            <person name="Zhou Y."/>
        </authorList>
    </citation>
    <scope>NUCLEOTIDE SEQUENCE</scope>
    <source>
        <strain evidence="12">CGMCC 1.15966</strain>
    </source>
</reference>
<dbReference type="InterPro" id="IPR036737">
    <property type="entry name" value="OmpA-like_sf"/>
</dbReference>
<dbReference type="SUPFAM" id="SSF56925">
    <property type="entry name" value="OMPA-like"/>
    <property type="match status" value="1"/>
</dbReference>
<evidence type="ECO:0000256" key="4">
    <source>
        <dbReference type="ARBA" id="ARBA00022692"/>
    </source>
</evidence>
<dbReference type="Pfam" id="PF00691">
    <property type="entry name" value="OmpA"/>
    <property type="match status" value="1"/>
</dbReference>
<feature type="signal peptide" evidence="10">
    <location>
        <begin position="1"/>
        <end position="48"/>
    </location>
</feature>
<comment type="caution">
    <text evidence="12">The sequence shown here is derived from an EMBL/GenBank/DDBJ whole genome shotgun (WGS) entry which is preliminary data.</text>
</comment>